<gene>
    <name evidence="5" type="ORF">FEM48_Zijuj04G0153100</name>
</gene>
<evidence type="ECO:0000313" key="5">
    <source>
        <dbReference type="EMBL" id="KAH7533640.1"/>
    </source>
</evidence>
<organism evidence="5 6">
    <name type="scientific">Ziziphus jujuba var. spinosa</name>
    <dbReference type="NCBI Taxonomy" id="714518"/>
    <lineage>
        <taxon>Eukaryota</taxon>
        <taxon>Viridiplantae</taxon>
        <taxon>Streptophyta</taxon>
        <taxon>Embryophyta</taxon>
        <taxon>Tracheophyta</taxon>
        <taxon>Spermatophyta</taxon>
        <taxon>Magnoliopsida</taxon>
        <taxon>eudicotyledons</taxon>
        <taxon>Gunneridae</taxon>
        <taxon>Pentapetalae</taxon>
        <taxon>rosids</taxon>
        <taxon>fabids</taxon>
        <taxon>Rosales</taxon>
        <taxon>Rhamnaceae</taxon>
        <taxon>Paliureae</taxon>
        <taxon>Ziziphus</taxon>
    </lineage>
</organism>
<proteinExistence type="predicted"/>
<dbReference type="PANTHER" id="PTHR31218">
    <property type="entry name" value="WAT1-RELATED PROTEIN"/>
    <property type="match status" value="1"/>
</dbReference>
<comment type="caution">
    <text evidence="5">The sequence shown here is derived from an EMBL/GenBank/DDBJ whole genome shotgun (WGS) entry which is preliminary data.</text>
</comment>
<protein>
    <submittedName>
        <fullName evidence="5">Uncharacterized protein</fullName>
    </submittedName>
</protein>
<dbReference type="GO" id="GO:0016020">
    <property type="term" value="C:membrane"/>
    <property type="evidence" value="ECO:0007669"/>
    <property type="project" value="InterPro"/>
</dbReference>
<dbReference type="Proteomes" id="UP000813462">
    <property type="component" value="Unassembled WGS sequence"/>
</dbReference>
<keyword evidence="3 4" id="KW-0472">Membrane</keyword>
<dbReference type="GO" id="GO:0022857">
    <property type="term" value="F:transmembrane transporter activity"/>
    <property type="evidence" value="ECO:0007669"/>
    <property type="project" value="InterPro"/>
</dbReference>
<keyword evidence="1 4" id="KW-0812">Transmembrane</keyword>
<reference evidence="5" key="1">
    <citation type="journal article" date="2021" name="Front. Plant Sci.">
        <title>Chromosome-Scale Genome Assembly for Chinese Sour Jujube and Insights Into Its Genome Evolution and Domestication Signature.</title>
        <authorList>
            <person name="Shen L.-Y."/>
            <person name="Luo H."/>
            <person name="Wang X.-L."/>
            <person name="Wang X.-M."/>
            <person name="Qiu X.-J."/>
            <person name="Liu H."/>
            <person name="Zhou S.-S."/>
            <person name="Jia K.-H."/>
            <person name="Nie S."/>
            <person name="Bao Y.-T."/>
            <person name="Zhang R.-G."/>
            <person name="Yun Q.-Z."/>
            <person name="Chai Y.-H."/>
            <person name="Lu J.-Y."/>
            <person name="Li Y."/>
            <person name="Zhao S.-W."/>
            <person name="Mao J.-F."/>
            <person name="Jia S.-G."/>
            <person name="Mao Y.-M."/>
        </authorList>
    </citation>
    <scope>NUCLEOTIDE SEQUENCE</scope>
    <source>
        <strain evidence="5">AT0</strain>
        <tissue evidence="5">Leaf</tissue>
    </source>
</reference>
<accession>A0A978VKM1</accession>
<evidence type="ECO:0000256" key="2">
    <source>
        <dbReference type="ARBA" id="ARBA00022989"/>
    </source>
</evidence>
<evidence type="ECO:0000313" key="6">
    <source>
        <dbReference type="Proteomes" id="UP000813462"/>
    </source>
</evidence>
<evidence type="ECO:0000256" key="3">
    <source>
        <dbReference type="ARBA" id="ARBA00023136"/>
    </source>
</evidence>
<dbReference type="InterPro" id="IPR030184">
    <property type="entry name" value="WAT1-related"/>
</dbReference>
<feature type="transmembrane region" description="Helical" evidence="4">
    <location>
        <begin position="20"/>
        <end position="40"/>
    </location>
</feature>
<name>A0A978VKM1_ZIZJJ</name>
<evidence type="ECO:0000256" key="1">
    <source>
        <dbReference type="ARBA" id="ARBA00022692"/>
    </source>
</evidence>
<keyword evidence="2 4" id="KW-1133">Transmembrane helix</keyword>
<dbReference type="AlphaFoldDB" id="A0A978VKM1"/>
<feature type="transmembrane region" description="Helical" evidence="4">
    <location>
        <begin position="52"/>
        <end position="73"/>
    </location>
</feature>
<sequence>MHNQNHHETTISKVSSDRDWINSSVMLVASYLPRAAFYILQIRTVKLYPAPITLTSLTGLSGTLLSTLLTPILDHKASSCRLSWNITLLAPAFSVRI</sequence>
<evidence type="ECO:0000256" key="4">
    <source>
        <dbReference type="SAM" id="Phobius"/>
    </source>
</evidence>
<dbReference type="EMBL" id="JAEACU010000004">
    <property type="protein sequence ID" value="KAH7533640.1"/>
    <property type="molecule type" value="Genomic_DNA"/>
</dbReference>